<dbReference type="Proteomes" id="UP000257109">
    <property type="component" value="Unassembled WGS sequence"/>
</dbReference>
<feature type="region of interest" description="Disordered" evidence="2">
    <location>
        <begin position="1"/>
        <end position="81"/>
    </location>
</feature>
<evidence type="ECO:0000256" key="2">
    <source>
        <dbReference type="SAM" id="MobiDB-lite"/>
    </source>
</evidence>
<dbReference type="GO" id="GO:1990380">
    <property type="term" value="F:K48-linked deubiquitinase activity"/>
    <property type="evidence" value="ECO:0007669"/>
    <property type="project" value="InterPro"/>
</dbReference>
<dbReference type="InterPro" id="IPR025257">
    <property type="entry name" value="MINDY-3/4_CD"/>
</dbReference>
<dbReference type="Pfam" id="PF13898">
    <property type="entry name" value="MINDY-3_4_CD"/>
    <property type="match status" value="1"/>
</dbReference>
<comment type="caution">
    <text evidence="4">The sequence shown here is derived from an EMBL/GenBank/DDBJ whole genome shotgun (WGS) entry which is preliminary data.</text>
</comment>
<protein>
    <recommendedName>
        <fullName evidence="3">Deubiquitinating enzyme MINDY-3/4 conserved domain-containing protein</fullName>
    </recommendedName>
</protein>
<dbReference type="GO" id="GO:0071108">
    <property type="term" value="P:protein K48-linked deubiquitination"/>
    <property type="evidence" value="ECO:0007669"/>
    <property type="project" value="InterPro"/>
</dbReference>
<reference evidence="4" key="1">
    <citation type="submission" date="2018-05" db="EMBL/GenBank/DDBJ databases">
        <title>Draft genome of Mucuna pruriens seed.</title>
        <authorList>
            <person name="Nnadi N.E."/>
            <person name="Vos R."/>
            <person name="Hasami M.H."/>
            <person name="Devisetty U.K."/>
            <person name="Aguiy J.C."/>
        </authorList>
    </citation>
    <scope>NUCLEOTIDE SEQUENCE [LARGE SCALE GENOMIC DNA]</scope>
    <source>
        <strain evidence="4">JCA_2017</strain>
    </source>
</reference>
<accession>A0A371E700</accession>
<evidence type="ECO:0000256" key="1">
    <source>
        <dbReference type="ARBA" id="ARBA00011074"/>
    </source>
</evidence>
<dbReference type="EMBL" id="QJKJ01015906">
    <property type="protein sequence ID" value="RDX61787.1"/>
    <property type="molecule type" value="Genomic_DNA"/>
</dbReference>
<dbReference type="InterPro" id="IPR003903">
    <property type="entry name" value="UIM_dom"/>
</dbReference>
<evidence type="ECO:0000313" key="4">
    <source>
        <dbReference type="EMBL" id="RDX61787.1"/>
    </source>
</evidence>
<comment type="similarity">
    <text evidence="1">Belongs to the MINDY deubiquitinase family. FAM188 subfamily.</text>
</comment>
<dbReference type="PROSITE" id="PS50330">
    <property type="entry name" value="UIM"/>
    <property type="match status" value="1"/>
</dbReference>
<feature type="non-terminal residue" evidence="4">
    <location>
        <position position="1"/>
    </location>
</feature>
<dbReference type="GO" id="GO:0006508">
    <property type="term" value="P:proteolysis"/>
    <property type="evidence" value="ECO:0007669"/>
    <property type="project" value="UniProtKB-KW"/>
</dbReference>
<feature type="domain" description="Deubiquitinating enzyme MINDY-3/4 conserved" evidence="3">
    <location>
        <begin position="114"/>
        <end position="160"/>
    </location>
</feature>
<evidence type="ECO:0000313" key="5">
    <source>
        <dbReference type="Proteomes" id="UP000257109"/>
    </source>
</evidence>
<name>A0A371E700_MUCPR</name>
<feature type="compositionally biased region" description="Basic and acidic residues" evidence="2">
    <location>
        <begin position="43"/>
        <end position="61"/>
    </location>
</feature>
<dbReference type="PANTHER" id="PTHR12473">
    <property type="entry name" value="UBIQUITIN CARBOXYL-TERMINAL HYDROLASE MINDY-4-RELATED"/>
    <property type="match status" value="1"/>
</dbReference>
<organism evidence="4 5">
    <name type="scientific">Mucuna pruriens</name>
    <name type="common">Velvet bean</name>
    <name type="synonym">Dolichos pruriens</name>
    <dbReference type="NCBI Taxonomy" id="157652"/>
    <lineage>
        <taxon>Eukaryota</taxon>
        <taxon>Viridiplantae</taxon>
        <taxon>Streptophyta</taxon>
        <taxon>Embryophyta</taxon>
        <taxon>Tracheophyta</taxon>
        <taxon>Spermatophyta</taxon>
        <taxon>Magnoliopsida</taxon>
        <taxon>eudicotyledons</taxon>
        <taxon>Gunneridae</taxon>
        <taxon>Pentapetalae</taxon>
        <taxon>rosids</taxon>
        <taxon>fabids</taxon>
        <taxon>Fabales</taxon>
        <taxon>Fabaceae</taxon>
        <taxon>Papilionoideae</taxon>
        <taxon>50 kb inversion clade</taxon>
        <taxon>NPAAA clade</taxon>
        <taxon>indigoferoid/millettioid clade</taxon>
        <taxon>Phaseoleae</taxon>
        <taxon>Mucuna</taxon>
    </lineage>
</organism>
<gene>
    <name evidence="4" type="ORF">CR513_59950</name>
</gene>
<sequence>MGDRGEEEDLQMAIRMSMTPEPKRSKPRDAVAGAVSGSSEDSPESKTRRRELMAAAAEKRMAATATARVSPPSPSPLPVKKGVELGRREEEMRLKGVNLSKELSAEEANQLFSMVFGNEVSKAILAQWSNQGIRFSSDPATSMGLVQHEGGPCGVLAAIQNGNGADECR</sequence>
<dbReference type="InterPro" id="IPR039785">
    <property type="entry name" value="MINY3/4"/>
</dbReference>
<proteinExistence type="inferred from homology"/>
<dbReference type="GO" id="GO:0004843">
    <property type="term" value="F:cysteine-type deubiquitinase activity"/>
    <property type="evidence" value="ECO:0007669"/>
    <property type="project" value="UniProtKB-EC"/>
</dbReference>
<feature type="compositionally biased region" description="Acidic residues" evidence="2">
    <location>
        <begin position="1"/>
        <end position="10"/>
    </location>
</feature>
<evidence type="ECO:0000259" key="3">
    <source>
        <dbReference type="Pfam" id="PF13898"/>
    </source>
</evidence>
<dbReference type="OrthoDB" id="10263628at2759"/>
<dbReference type="PANTHER" id="PTHR12473:SF8">
    <property type="entry name" value="UBIQUITIN CARBOXYL-TERMINAL HYDROLASE MINDY-4-RELATED"/>
    <property type="match status" value="1"/>
</dbReference>
<keyword evidence="5" id="KW-1185">Reference proteome</keyword>
<dbReference type="AlphaFoldDB" id="A0A371E700"/>